<evidence type="ECO:0000256" key="1">
    <source>
        <dbReference type="ARBA" id="ARBA00007905"/>
    </source>
</evidence>
<dbReference type="EMBL" id="AP014680">
    <property type="protein sequence ID" value="BAP85317.1"/>
    <property type="molecule type" value="Genomic_DNA"/>
</dbReference>
<evidence type="ECO:0000259" key="7">
    <source>
        <dbReference type="Pfam" id="PF00248"/>
    </source>
</evidence>
<evidence type="ECO:0000313" key="9">
    <source>
        <dbReference type="Proteomes" id="UP000031620"/>
    </source>
</evidence>
<dbReference type="AlphaFoldDB" id="A0A0A1GSQ2"/>
<feature type="site" description="Lowers pKa of active site Tyr" evidence="6">
    <location>
        <position position="83"/>
    </location>
</feature>
<gene>
    <name evidence="8" type="ORF">LOOC260_107770</name>
</gene>
<feature type="binding site" evidence="5">
    <location>
        <position position="116"/>
    </location>
    <ligand>
        <name>substrate</name>
    </ligand>
</feature>
<dbReference type="PANTHER" id="PTHR43827">
    <property type="entry name" value="2,5-DIKETO-D-GLUCONIC ACID REDUCTASE"/>
    <property type="match status" value="1"/>
</dbReference>
<dbReference type="STRING" id="1291742.LOOC260_107770"/>
<proteinExistence type="inferred from homology"/>
<keyword evidence="3" id="KW-0560">Oxidoreductase</keyword>
<evidence type="ECO:0000256" key="4">
    <source>
        <dbReference type="PIRSR" id="PIRSR000097-1"/>
    </source>
</evidence>
<dbReference type="HOGENOM" id="CLU_023205_0_1_9"/>
<organism evidence="8 9">
    <name type="scientific">Paucilactobacillus hokkaidonensis JCM 18461</name>
    <dbReference type="NCBI Taxonomy" id="1291742"/>
    <lineage>
        <taxon>Bacteria</taxon>
        <taxon>Bacillati</taxon>
        <taxon>Bacillota</taxon>
        <taxon>Bacilli</taxon>
        <taxon>Lactobacillales</taxon>
        <taxon>Lactobacillaceae</taxon>
        <taxon>Paucilactobacillus</taxon>
    </lineage>
</organism>
<dbReference type="PROSITE" id="PS00063">
    <property type="entry name" value="ALDOKETO_REDUCTASE_3"/>
    <property type="match status" value="1"/>
</dbReference>
<dbReference type="Proteomes" id="UP000031620">
    <property type="component" value="Chromosome"/>
</dbReference>
<sequence length="293" mass="32860">MHNEALEPKIKLNNDIEIPVLGLGVWKASNAKAATAVSMAISHGYVLIDTAKQYGNELGVGNGIQDGLKVAGKNRDDLFITTKVYSGDQGYQPSIDAIDGQLERLQTDHVDLLLMHWPVNDLYNETWRGMEQIYHAGKARAIGVCNFDVERLTDLLKNASVTPAINQIEFNPRIHQQAVVDLCRSKGIQIEAWSPLGNGKLLELPLLNNIAVAHKKTSAQVILRWEVQSNVIVIPKSVHEDRIAENADIFDFSLSADEMDQINQLNEEHHSRWYDDYQWYGNPDGDPNRIMQA</sequence>
<evidence type="ECO:0000313" key="8">
    <source>
        <dbReference type="EMBL" id="BAP85317.1"/>
    </source>
</evidence>
<evidence type="ECO:0000256" key="2">
    <source>
        <dbReference type="ARBA" id="ARBA00022857"/>
    </source>
</evidence>
<dbReference type="GO" id="GO:0016616">
    <property type="term" value="F:oxidoreductase activity, acting on the CH-OH group of donors, NAD or NADP as acceptor"/>
    <property type="evidence" value="ECO:0007669"/>
    <property type="project" value="UniProtKB-ARBA"/>
</dbReference>
<dbReference type="InterPro" id="IPR023210">
    <property type="entry name" value="NADP_OxRdtase_dom"/>
</dbReference>
<dbReference type="PANTHER" id="PTHR43827:SF3">
    <property type="entry name" value="NADP-DEPENDENT OXIDOREDUCTASE DOMAIN-CONTAINING PROTEIN"/>
    <property type="match status" value="1"/>
</dbReference>
<dbReference type="SUPFAM" id="SSF51430">
    <property type="entry name" value="NAD(P)-linked oxidoreductase"/>
    <property type="match status" value="1"/>
</dbReference>
<dbReference type="Gene3D" id="3.20.20.100">
    <property type="entry name" value="NADP-dependent oxidoreductase domain"/>
    <property type="match status" value="1"/>
</dbReference>
<evidence type="ECO:0000256" key="5">
    <source>
        <dbReference type="PIRSR" id="PIRSR000097-2"/>
    </source>
</evidence>
<keyword evidence="2" id="KW-0521">NADP</keyword>
<reference evidence="8 9" key="1">
    <citation type="submission" date="2014-11" db="EMBL/GenBank/DDBJ databases">
        <title>Complete genome sequence and analysis of Lactobacillus hokkaidonensis LOOC260T.</title>
        <authorList>
            <person name="Tanizawa Y."/>
            <person name="Tohno M."/>
            <person name="Kaminuma E."/>
            <person name="Nakamura Y."/>
            <person name="Arita M."/>
        </authorList>
    </citation>
    <scope>NUCLEOTIDE SEQUENCE [LARGE SCALE GENOMIC DNA]</scope>
    <source>
        <strain evidence="8 9">LOOC260</strain>
    </source>
</reference>
<name>A0A0A1GSQ2_9LACO</name>
<feature type="domain" description="NADP-dependent oxidoreductase" evidence="7">
    <location>
        <begin position="21"/>
        <end position="267"/>
    </location>
</feature>
<dbReference type="PIRSF" id="PIRSF000097">
    <property type="entry name" value="AKR"/>
    <property type="match status" value="1"/>
</dbReference>
<evidence type="ECO:0000256" key="6">
    <source>
        <dbReference type="PIRSR" id="PIRSR000097-3"/>
    </source>
</evidence>
<dbReference type="InterPro" id="IPR036812">
    <property type="entry name" value="NAD(P)_OxRdtase_dom_sf"/>
</dbReference>
<dbReference type="InterPro" id="IPR020471">
    <property type="entry name" value="AKR"/>
</dbReference>
<dbReference type="PRINTS" id="PR00069">
    <property type="entry name" value="ALDKETRDTASE"/>
</dbReference>
<dbReference type="KEGG" id="lho:LOOC260_107770"/>
<evidence type="ECO:0000256" key="3">
    <source>
        <dbReference type="ARBA" id="ARBA00023002"/>
    </source>
</evidence>
<feature type="active site" description="Proton donor" evidence="4">
    <location>
        <position position="54"/>
    </location>
</feature>
<protein>
    <submittedName>
        <fullName evidence="8">Oxidoreductase</fullName>
    </submittedName>
</protein>
<comment type="similarity">
    <text evidence="1">Belongs to the aldo/keto reductase family.</text>
</comment>
<dbReference type="RefSeq" id="WP_041093133.1">
    <property type="nucleotide sequence ID" value="NZ_AP014680.1"/>
</dbReference>
<accession>A0A0A1GSQ2</accession>
<dbReference type="Pfam" id="PF00248">
    <property type="entry name" value="Aldo_ket_red"/>
    <property type="match status" value="1"/>
</dbReference>
<dbReference type="FunFam" id="3.20.20.100:FF:000015">
    <property type="entry name" value="Oxidoreductase, aldo/keto reductase family"/>
    <property type="match status" value="1"/>
</dbReference>
<dbReference type="InterPro" id="IPR018170">
    <property type="entry name" value="Aldo/ket_reductase_CS"/>
</dbReference>
<dbReference type="PROSITE" id="PS00062">
    <property type="entry name" value="ALDOKETO_REDUCTASE_2"/>
    <property type="match status" value="1"/>
</dbReference>